<comment type="caution">
    <text evidence="1">The sequence shown here is derived from an EMBL/GenBank/DDBJ whole genome shotgun (WGS) entry which is preliminary data.</text>
</comment>
<dbReference type="EMBL" id="PGCJ01000105">
    <property type="protein sequence ID" value="PLW48157.1"/>
    <property type="molecule type" value="Genomic_DNA"/>
</dbReference>
<evidence type="ECO:0000313" key="2">
    <source>
        <dbReference type="Proteomes" id="UP000235388"/>
    </source>
</evidence>
<dbReference type="Proteomes" id="UP000235388">
    <property type="component" value="Unassembled WGS sequence"/>
</dbReference>
<reference evidence="1 2" key="1">
    <citation type="submission" date="2017-11" db="EMBL/GenBank/DDBJ databases">
        <title>De novo assembly and phasing of dikaryotic genomes from two isolates of Puccinia coronata f. sp. avenae, the causal agent of oat crown rust.</title>
        <authorList>
            <person name="Miller M.E."/>
            <person name="Zhang Y."/>
            <person name="Omidvar V."/>
            <person name="Sperschneider J."/>
            <person name="Schwessinger B."/>
            <person name="Raley C."/>
            <person name="Palmer J.M."/>
            <person name="Garnica D."/>
            <person name="Upadhyaya N."/>
            <person name="Rathjen J."/>
            <person name="Taylor J.M."/>
            <person name="Park R.F."/>
            <person name="Dodds P.N."/>
            <person name="Hirsch C.D."/>
            <person name="Kianian S.F."/>
            <person name="Figueroa M."/>
        </authorList>
    </citation>
    <scope>NUCLEOTIDE SEQUENCE [LARGE SCALE GENOMIC DNA]</scope>
    <source>
        <strain evidence="1">12NC29</strain>
    </source>
</reference>
<sequence>MEAEASVAAIPTLEADRSIYELRPGSDIDYVNPNESQQMRDKYSKANKRLILLGEGYPFEQNKDLKRSKALLSFLAADPKKEICMVTSQKTTLATIREESKIMKSS</sequence>
<evidence type="ECO:0000313" key="1">
    <source>
        <dbReference type="EMBL" id="PLW48157.1"/>
    </source>
</evidence>
<organism evidence="1 2">
    <name type="scientific">Puccinia coronata f. sp. avenae</name>
    <dbReference type="NCBI Taxonomy" id="200324"/>
    <lineage>
        <taxon>Eukaryota</taxon>
        <taxon>Fungi</taxon>
        <taxon>Dikarya</taxon>
        <taxon>Basidiomycota</taxon>
        <taxon>Pucciniomycotina</taxon>
        <taxon>Pucciniomycetes</taxon>
        <taxon>Pucciniales</taxon>
        <taxon>Pucciniaceae</taxon>
        <taxon>Puccinia</taxon>
    </lineage>
</organism>
<name>A0A2N5VDU3_9BASI</name>
<gene>
    <name evidence="1" type="ORF">PCANC_06751</name>
</gene>
<dbReference type="AlphaFoldDB" id="A0A2N5VDU3"/>
<protein>
    <submittedName>
        <fullName evidence="1">Uncharacterized protein</fullName>
    </submittedName>
</protein>
<accession>A0A2N5VDU3</accession>
<proteinExistence type="predicted"/>
<keyword evidence="2" id="KW-1185">Reference proteome</keyword>